<proteinExistence type="predicted"/>
<protein>
    <recommendedName>
        <fullName evidence="1">DUF3846 domain-containing protein</fullName>
    </recommendedName>
</protein>
<reference evidence="2" key="1">
    <citation type="journal article" date="2014" name="Front. Microbiol.">
        <title>High frequency of phylogenetically diverse reductive dehalogenase-homologous genes in deep subseafloor sedimentary metagenomes.</title>
        <authorList>
            <person name="Kawai M."/>
            <person name="Futagami T."/>
            <person name="Toyoda A."/>
            <person name="Takaki Y."/>
            <person name="Nishi S."/>
            <person name="Hori S."/>
            <person name="Arai W."/>
            <person name="Tsubouchi T."/>
            <person name="Morono Y."/>
            <person name="Uchiyama I."/>
            <person name="Ito T."/>
            <person name="Fujiyama A."/>
            <person name="Inagaki F."/>
            <person name="Takami H."/>
        </authorList>
    </citation>
    <scope>NUCLEOTIDE SEQUENCE</scope>
    <source>
        <strain evidence="2">Expedition CK06-06</strain>
    </source>
</reference>
<accession>X1C523</accession>
<dbReference type="Pfam" id="PF12957">
    <property type="entry name" value="DUF3846"/>
    <property type="match status" value="1"/>
</dbReference>
<dbReference type="AlphaFoldDB" id="X1C523"/>
<comment type="caution">
    <text evidence="2">The sequence shown here is derived from an EMBL/GenBank/DDBJ whole genome shotgun (WGS) entry which is preliminary data.</text>
</comment>
<gene>
    <name evidence="2" type="ORF">S01H4_50395</name>
</gene>
<evidence type="ECO:0000259" key="1">
    <source>
        <dbReference type="Pfam" id="PF12957"/>
    </source>
</evidence>
<dbReference type="InterPro" id="IPR024559">
    <property type="entry name" value="DUF3846"/>
</dbReference>
<name>X1C523_9ZZZZ</name>
<organism evidence="2">
    <name type="scientific">marine sediment metagenome</name>
    <dbReference type="NCBI Taxonomy" id="412755"/>
    <lineage>
        <taxon>unclassified sequences</taxon>
        <taxon>metagenomes</taxon>
        <taxon>ecological metagenomes</taxon>
    </lineage>
</organism>
<feature type="domain" description="DUF3846" evidence="1">
    <location>
        <begin position="17"/>
        <end position="117"/>
    </location>
</feature>
<sequence>MTEHSFKKECCLLIKAEGGFEKVYSKESKFTLEEYQSFVAGHIEQLPEHYLKEEYKNFVFYVNEEGLVKGLKRNKNAEFLLDFKKLDEYFEWIAGDVIILGGDNFRELTKNQIKKFLQ</sequence>
<evidence type="ECO:0000313" key="2">
    <source>
        <dbReference type="EMBL" id="GAG91478.1"/>
    </source>
</evidence>
<dbReference type="EMBL" id="BART01028610">
    <property type="protein sequence ID" value="GAG91478.1"/>
    <property type="molecule type" value="Genomic_DNA"/>
</dbReference>